<dbReference type="FunCoup" id="A0A0Q3RNM4">
    <property type="interactions" value="14"/>
</dbReference>
<dbReference type="InParanoid" id="A0A0Q3RNM4"/>
<feature type="region of interest" description="Disordered" evidence="1">
    <location>
        <begin position="1"/>
        <end position="45"/>
    </location>
</feature>
<keyword evidence="5" id="KW-1185">Reference proteome</keyword>
<dbReference type="EMBL" id="CM000880">
    <property type="protein sequence ID" value="KQK14602.2"/>
    <property type="molecule type" value="Genomic_DNA"/>
</dbReference>
<proteinExistence type="predicted"/>
<dbReference type="AlphaFoldDB" id="A0A0Q3RNM4"/>
<protein>
    <recommendedName>
        <fullName evidence="2">DUF6598 domain-containing protein</fullName>
    </recommendedName>
</protein>
<dbReference type="OrthoDB" id="693375at2759"/>
<dbReference type="ExpressionAtlas" id="A0A0Q3RNM4">
    <property type="expression patterns" value="baseline"/>
</dbReference>
<evidence type="ECO:0000313" key="5">
    <source>
        <dbReference type="Proteomes" id="UP000008810"/>
    </source>
</evidence>
<organism evidence="3">
    <name type="scientific">Brachypodium distachyon</name>
    <name type="common">Purple false brome</name>
    <name type="synonym">Trachynia distachya</name>
    <dbReference type="NCBI Taxonomy" id="15368"/>
    <lineage>
        <taxon>Eukaryota</taxon>
        <taxon>Viridiplantae</taxon>
        <taxon>Streptophyta</taxon>
        <taxon>Embryophyta</taxon>
        <taxon>Tracheophyta</taxon>
        <taxon>Spermatophyta</taxon>
        <taxon>Magnoliopsida</taxon>
        <taxon>Liliopsida</taxon>
        <taxon>Poales</taxon>
        <taxon>Poaceae</taxon>
        <taxon>BOP clade</taxon>
        <taxon>Pooideae</taxon>
        <taxon>Stipodae</taxon>
        <taxon>Brachypodieae</taxon>
        <taxon>Brachypodium</taxon>
    </lineage>
</organism>
<name>A0A0Q3RNM4_BRADI</name>
<reference evidence="4" key="3">
    <citation type="submission" date="2018-08" db="UniProtKB">
        <authorList>
            <consortium name="EnsemblPlants"/>
        </authorList>
    </citation>
    <scope>IDENTIFICATION</scope>
    <source>
        <strain evidence="4">cv. Bd21</strain>
    </source>
</reference>
<dbReference type="InterPro" id="IPR046533">
    <property type="entry name" value="DUF6598"/>
</dbReference>
<dbReference type="PANTHER" id="PTHR33065:SF163">
    <property type="entry name" value="OS05G0112700 PROTEIN"/>
    <property type="match status" value="1"/>
</dbReference>
<dbReference type="PANTHER" id="PTHR33065">
    <property type="entry name" value="OS07G0486400 PROTEIN"/>
    <property type="match status" value="1"/>
</dbReference>
<evidence type="ECO:0000256" key="1">
    <source>
        <dbReference type="SAM" id="MobiDB-lite"/>
    </source>
</evidence>
<feature type="compositionally biased region" description="Acidic residues" evidence="1">
    <location>
        <begin position="1"/>
        <end position="21"/>
    </location>
</feature>
<reference evidence="3 4" key="1">
    <citation type="journal article" date="2010" name="Nature">
        <title>Genome sequencing and analysis of the model grass Brachypodium distachyon.</title>
        <authorList>
            <consortium name="International Brachypodium Initiative"/>
        </authorList>
    </citation>
    <scope>NUCLEOTIDE SEQUENCE [LARGE SCALE GENOMIC DNA]</scope>
    <source>
        <strain evidence="3 4">Bd21</strain>
    </source>
</reference>
<dbReference type="Proteomes" id="UP000008810">
    <property type="component" value="Chromosome 1"/>
</dbReference>
<evidence type="ECO:0000313" key="4">
    <source>
        <dbReference type="EnsemblPlants" id="KQK14602"/>
    </source>
</evidence>
<dbReference type="Gramene" id="KQK14602">
    <property type="protein sequence ID" value="KQK14602"/>
    <property type="gene ID" value="BRADI_1g17560v3"/>
</dbReference>
<dbReference type="STRING" id="15368.A0A0Q3RNM4"/>
<feature type="domain" description="DUF6598" evidence="2">
    <location>
        <begin position="134"/>
        <end position="319"/>
    </location>
</feature>
<accession>A0A0Q3RNM4</accession>
<evidence type="ECO:0000313" key="3">
    <source>
        <dbReference type="EMBL" id="KQK14602.2"/>
    </source>
</evidence>
<dbReference type="EnsemblPlants" id="KQK14602">
    <property type="protein sequence ID" value="KQK14602"/>
    <property type="gene ID" value="BRADI_1g17560v3"/>
</dbReference>
<evidence type="ECO:0000259" key="2">
    <source>
        <dbReference type="Pfam" id="PF20241"/>
    </source>
</evidence>
<sequence>MAEDEDGEVLPAYIEEDEEEASAAKEQRRQQSTKPKKRWPWEFATPEEEAKNKARMDLLDKHYEHDPKTGHGSYVRAWFVDPSDLDVETQYGPMRHTDSIIPDDHRLRDSLNVLCLKTVSSDVGYPISVYGTDKNEDLILAGPTRGLFYTGEAFFEINLKIKEDEECNDRQFTKALIDVLLARSPKVSTRTVPGRLSEVQLVCAYVKNALEGTFEIKIRSGPEVFCGNRTACTTDVPNNIILYDSDVGGGMAVADDGIIQLFRRVVAVSEDEILILNIDACGSDLNVNISRCISMFTPRIKGADAEEVTCGLYKIRVEVTWSMSVMVTFYLVM</sequence>
<dbReference type="Pfam" id="PF20241">
    <property type="entry name" value="DUF6598"/>
    <property type="match status" value="1"/>
</dbReference>
<gene>
    <name evidence="3" type="ORF">BRADI_1g17560v3</name>
</gene>
<reference evidence="3" key="2">
    <citation type="submission" date="2017-06" db="EMBL/GenBank/DDBJ databases">
        <title>WGS assembly of Brachypodium distachyon.</title>
        <authorList>
            <consortium name="The International Brachypodium Initiative"/>
            <person name="Lucas S."/>
            <person name="Harmon-Smith M."/>
            <person name="Lail K."/>
            <person name="Tice H."/>
            <person name="Grimwood J."/>
            <person name="Bruce D."/>
            <person name="Barry K."/>
            <person name="Shu S."/>
            <person name="Lindquist E."/>
            <person name="Wang M."/>
            <person name="Pitluck S."/>
            <person name="Vogel J.P."/>
            <person name="Garvin D.F."/>
            <person name="Mockler T.C."/>
            <person name="Schmutz J."/>
            <person name="Rokhsar D."/>
            <person name="Bevan M.W."/>
        </authorList>
    </citation>
    <scope>NUCLEOTIDE SEQUENCE</scope>
    <source>
        <strain evidence="3">Bd21</strain>
    </source>
</reference>